<evidence type="ECO:0000256" key="1">
    <source>
        <dbReference type="SAM" id="MobiDB-lite"/>
    </source>
</evidence>
<organism evidence="2 3">
    <name type="scientific">Eumeta variegata</name>
    <name type="common">Bagworm moth</name>
    <name type="synonym">Eumeta japonica</name>
    <dbReference type="NCBI Taxonomy" id="151549"/>
    <lineage>
        <taxon>Eukaryota</taxon>
        <taxon>Metazoa</taxon>
        <taxon>Ecdysozoa</taxon>
        <taxon>Arthropoda</taxon>
        <taxon>Hexapoda</taxon>
        <taxon>Insecta</taxon>
        <taxon>Pterygota</taxon>
        <taxon>Neoptera</taxon>
        <taxon>Endopterygota</taxon>
        <taxon>Lepidoptera</taxon>
        <taxon>Glossata</taxon>
        <taxon>Ditrysia</taxon>
        <taxon>Tineoidea</taxon>
        <taxon>Psychidae</taxon>
        <taxon>Oiketicinae</taxon>
        <taxon>Eumeta</taxon>
    </lineage>
</organism>
<dbReference type="AlphaFoldDB" id="A0A4C1U568"/>
<accession>A0A4C1U568</accession>
<comment type="caution">
    <text evidence="2">The sequence shown here is derived from an EMBL/GenBank/DDBJ whole genome shotgun (WGS) entry which is preliminary data.</text>
</comment>
<sequence length="78" mass="8342">MCLVGMKHGRISTDRHGRPIDDNLGVGFLQAPPPYIEAPLFTAQIRLGGRYRRGERAGAGAASAPPREGGAVPREPHN</sequence>
<feature type="region of interest" description="Disordered" evidence="1">
    <location>
        <begin position="54"/>
        <end position="78"/>
    </location>
</feature>
<dbReference type="EMBL" id="BGZK01000125">
    <property type="protein sequence ID" value="GBP21124.1"/>
    <property type="molecule type" value="Genomic_DNA"/>
</dbReference>
<feature type="compositionally biased region" description="Low complexity" evidence="1">
    <location>
        <begin position="58"/>
        <end position="71"/>
    </location>
</feature>
<gene>
    <name evidence="2" type="ORF">EVAR_11155_1</name>
</gene>
<keyword evidence="3" id="KW-1185">Reference proteome</keyword>
<reference evidence="2 3" key="1">
    <citation type="journal article" date="2019" name="Commun. Biol.">
        <title>The bagworm genome reveals a unique fibroin gene that provides high tensile strength.</title>
        <authorList>
            <person name="Kono N."/>
            <person name="Nakamura H."/>
            <person name="Ohtoshi R."/>
            <person name="Tomita M."/>
            <person name="Numata K."/>
            <person name="Arakawa K."/>
        </authorList>
    </citation>
    <scope>NUCLEOTIDE SEQUENCE [LARGE SCALE GENOMIC DNA]</scope>
</reference>
<protein>
    <submittedName>
        <fullName evidence="2">Uncharacterized protein</fullName>
    </submittedName>
</protein>
<evidence type="ECO:0000313" key="2">
    <source>
        <dbReference type="EMBL" id="GBP21124.1"/>
    </source>
</evidence>
<dbReference type="Proteomes" id="UP000299102">
    <property type="component" value="Unassembled WGS sequence"/>
</dbReference>
<evidence type="ECO:0000313" key="3">
    <source>
        <dbReference type="Proteomes" id="UP000299102"/>
    </source>
</evidence>
<name>A0A4C1U568_EUMVA</name>
<proteinExistence type="predicted"/>